<dbReference type="OrthoDB" id="9809364at2"/>
<evidence type="ECO:0000256" key="5">
    <source>
        <dbReference type="PROSITE-ProRule" id="PRU00473"/>
    </source>
</evidence>
<dbReference type="SUPFAM" id="SSF48452">
    <property type="entry name" value="TPR-like"/>
    <property type="match status" value="1"/>
</dbReference>
<feature type="chain" id="PRO_5015751283" evidence="6">
    <location>
        <begin position="20"/>
        <end position="650"/>
    </location>
</feature>
<dbReference type="RefSeq" id="WP_108902232.1">
    <property type="nucleotide sequence ID" value="NZ_CP029187.1"/>
</dbReference>
<dbReference type="PRINTS" id="PR01021">
    <property type="entry name" value="OMPADOMAIN"/>
</dbReference>
<feature type="signal peptide" evidence="6">
    <location>
        <begin position="1"/>
        <end position="19"/>
    </location>
</feature>
<feature type="domain" description="OmpA-like" evidence="7">
    <location>
        <begin position="529"/>
        <end position="650"/>
    </location>
</feature>
<evidence type="ECO:0000256" key="2">
    <source>
        <dbReference type="ARBA" id="ARBA00023136"/>
    </source>
</evidence>
<dbReference type="AlphaFoldDB" id="A0A2S1SDG4"/>
<dbReference type="Gene3D" id="3.30.1330.60">
    <property type="entry name" value="OmpA-like domain"/>
    <property type="match status" value="1"/>
</dbReference>
<dbReference type="EMBL" id="CP029187">
    <property type="protein sequence ID" value="AWI24423.1"/>
    <property type="molecule type" value="Genomic_DNA"/>
</dbReference>
<protein>
    <submittedName>
        <fullName evidence="8">Flagellar motor protein MotB</fullName>
    </submittedName>
</protein>
<organism evidence="8 9">
    <name type="scientific">Flavobacterium pallidum</name>
    <dbReference type="NCBI Taxonomy" id="2172098"/>
    <lineage>
        <taxon>Bacteria</taxon>
        <taxon>Pseudomonadati</taxon>
        <taxon>Bacteroidota</taxon>
        <taxon>Flavobacteriia</taxon>
        <taxon>Flavobacteriales</taxon>
        <taxon>Flavobacteriaceae</taxon>
        <taxon>Flavobacterium</taxon>
    </lineage>
</organism>
<dbReference type="Gene3D" id="1.25.40.10">
    <property type="entry name" value="Tetratricopeptide repeat domain"/>
    <property type="match status" value="1"/>
</dbReference>
<dbReference type="InterPro" id="IPR019734">
    <property type="entry name" value="TPR_rpt"/>
</dbReference>
<dbReference type="CDD" id="cd07185">
    <property type="entry name" value="OmpA_C-like"/>
    <property type="match status" value="1"/>
</dbReference>
<dbReference type="InterPro" id="IPR006664">
    <property type="entry name" value="OMP_bac"/>
</dbReference>
<dbReference type="Pfam" id="PF13620">
    <property type="entry name" value="CarboxypepD_reg"/>
    <property type="match status" value="1"/>
</dbReference>
<evidence type="ECO:0000313" key="8">
    <source>
        <dbReference type="EMBL" id="AWI24423.1"/>
    </source>
</evidence>
<dbReference type="InterPro" id="IPR050330">
    <property type="entry name" value="Bact_OuterMem_StrucFunc"/>
</dbReference>
<comment type="subcellular location">
    <subcellularLocation>
        <location evidence="1">Cell outer membrane</location>
    </subcellularLocation>
</comment>
<dbReference type="Pfam" id="PF00691">
    <property type="entry name" value="OmpA"/>
    <property type="match status" value="1"/>
</dbReference>
<keyword evidence="6" id="KW-0732">Signal</keyword>
<dbReference type="InterPro" id="IPR011990">
    <property type="entry name" value="TPR-like_helical_dom_sf"/>
</dbReference>
<dbReference type="SUPFAM" id="SSF103088">
    <property type="entry name" value="OmpA-like"/>
    <property type="match status" value="1"/>
</dbReference>
<name>A0A2S1SDG4_9FLAO</name>
<evidence type="ECO:0000259" key="7">
    <source>
        <dbReference type="PROSITE" id="PS51123"/>
    </source>
</evidence>
<evidence type="ECO:0000256" key="4">
    <source>
        <dbReference type="PROSITE-ProRule" id="PRU00339"/>
    </source>
</evidence>
<dbReference type="PROSITE" id="PS51123">
    <property type="entry name" value="OMPA_2"/>
    <property type="match status" value="1"/>
</dbReference>
<sequence>MKRQVLFILLLVNFGAANMYSQKTSLAKAEKKYDNYAYVDAIKIYETIAKKGYKDEKMFQRLGNAYYFNSEFEKAEGAYRELFTMNPEQKEEYYYRYAQSLKSVGKYTEAEQMMVKFNEKSGNDKRAVLFKDNRNYLEVIKMNSKRFYIEDAGINSEYSDYGSSMVGNKLVFATTRDTGGIVKRRHKWNNKAFSNLYDSEVQQDFDAVLGKPSKFSKEVNTKFHESTPVFTKDGKTMYFTRNNFNRGRQGENRFDVVLLKIYRATLEGDKWSNVTELPFDNDEYSCAHPALSADERTLYFASDMPGSFGESDLYKVAINEDGSFGTPVNLGPSINTPGKESFPYVTDEDELYFASDGHPGLGGLDIFVAKIRKDGVFRNIQNLGQPLNSRKDDFAYLLDTKTRTGYFTSNREGGKGFDDIYKFTELRKLNCEQILEGIVTDSESNQPIADAQVVLYDSEMEKITTVNTDSEGKYSFGPVDCDSKYYIRADKTDYETNETPFLAPKQNGNTYLPLTLKKRIVKIEPGIDLADRGVLDIPTIYFNLDKWNIRKDAAFELEKVLAVMNQYPTMKIDVRSHTDSRATHKYNMALSEKRAKSTIEWLVKNGIDASRLTGRGYGETQLVNKCADGVKCTEAEHQMNRRSQFIVVEF</sequence>
<keyword evidence="2 5" id="KW-0472">Membrane</keyword>
<proteinExistence type="predicted"/>
<dbReference type="InterPro" id="IPR006665">
    <property type="entry name" value="OmpA-like"/>
</dbReference>
<dbReference type="PANTHER" id="PTHR30329">
    <property type="entry name" value="STATOR ELEMENT OF FLAGELLAR MOTOR COMPLEX"/>
    <property type="match status" value="1"/>
</dbReference>
<evidence type="ECO:0000313" key="9">
    <source>
        <dbReference type="Proteomes" id="UP000244937"/>
    </source>
</evidence>
<dbReference type="KEGG" id="fpal:HYN49_00125"/>
<accession>A0A2S1SDG4</accession>
<dbReference type="PROSITE" id="PS50005">
    <property type="entry name" value="TPR"/>
    <property type="match status" value="1"/>
</dbReference>
<dbReference type="SUPFAM" id="SSF82171">
    <property type="entry name" value="DPP6 N-terminal domain-like"/>
    <property type="match status" value="1"/>
</dbReference>
<evidence type="ECO:0000256" key="3">
    <source>
        <dbReference type="ARBA" id="ARBA00023237"/>
    </source>
</evidence>
<feature type="repeat" description="TPR" evidence="4">
    <location>
        <begin position="56"/>
        <end position="89"/>
    </location>
</feature>
<keyword evidence="4" id="KW-0802">TPR repeat</keyword>
<keyword evidence="8" id="KW-0966">Cell projection</keyword>
<dbReference type="SUPFAM" id="SSF49464">
    <property type="entry name" value="Carboxypeptidase regulatory domain-like"/>
    <property type="match status" value="1"/>
</dbReference>
<gene>
    <name evidence="8" type="ORF">HYN49_00125</name>
</gene>
<keyword evidence="8" id="KW-0282">Flagellum</keyword>
<dbReference type="InterPro" id="IPR036737">
    <property type="entry name" value="OmpA-like_sf"/>
</dbReference>
<dbReference type="Gene3D" id="2.60.40.1120">
    <property type="entry name" value="Carboxypeptidase-like, regulatory domain"/>
    <property type="match status" value="1"/>
</dbReference>
<dbReference type="Gene3D" id="2.120.10.30">
    <property type="entry name" value="TolB, C-terminal domain"/>
    <property type="match status" value="1"/>
</dbReference>
<keyword evidence="8" id="KW-0969">Cilium</keyword>
<keyword evidence="9" id="KW-1185">Reference proteome</keyword>
<evidence type="ECO:0000256" key="1">
    <source>
        <dbReference type="ARBA" id="ARBA00004442"/>
    </source>
</evidence>
<dbReference type="GO" id="GO:0009279">
    <property type="term" value="C:cell outer membrane"/>
    <property type="evidence" value="ECO:0007669"/>
    <property type="project" value="UniProtKB-SubCell"/>
</dbReference>
<dbReference type="InterPro" id="IPR011659">
    <property type="entry name" value="WD40"/>
</dbReference>
<dbReference type="InterPro" id="IPR011042">
    <property type="entry name" value="6-blade_b-propeller_TolB-like"/>
</dbReference>
<dbReference type="PANTHER" id="PTHR30329:SF21">
    <property type="entry name" value="LIPOPROTEIN YIAD-RELATED"/>
    <property type="match status" value="1"/>
</dbReference>
<dbReference type="InterPro" id="IPR008969">
    <property type="entry name" value="CarboxyPept-like_regulatory"/>
</dbReference>
<dbReference type="Proteomes" id="UP000244937">
    <property type="component" value="Chromosome"/>
</dbReference>
<dbReference type="Pfam" id="PF07676">
    <property type="entry name" value="PD40"/>
    <property type="match status" value="2"/>
</dbReference>
<reference evidence="8 9" key="1">
    <citation type="submission" date="2018-05" db="EMBL/GenBank/DDBJ databases">
        <title>Genome sequencing of Flavobacterium sp. HYN0049.</title>
        <authorList>
            <person name="Yi H."/>
            <person name="Baek C."/>
        </authorList>
    </citation>
    <scope>NUCLEOTIDE SEQUENCE [LARGE SCALE GENOMIC DNA]</scope>
    <source>
        <strain evidence="8 9">HYN0049</strain>
    </source>
</reference>
<keyword evidence="3" id="KW-0998">Cell outer membrane</keyword>
<evidence type="ECO:0000256" key="6">
    <source>
        <dbReference type="SAM" id="SignalP"/>
    </source>
</evidence>